<name>A0A2N6VN99_9MICO</name>
<evidence type="ECO:0000256" key="1">
    <source>
        <dbReference type="SAM" id="MobiDB-lite"/>
    </source>
</evidence>
<dbReference type="RefSeq" id="WP_102238642.1">
    <property type="nucleotide sequence ID" value="NZ_PNHK01000002.1"/>
</dbReference>
<feature type="region of interest" description="Disordered" evidence="1">
    <location>
        <begin position="184"/>
        <end position="221"/>
    </location>
</feature>
<dbReference type="AlphaFoldDB" id="A0A2N6VN99"/>
<proteinExistence type="predicted"/>
<gene>
    <name evidence="2" type="ORF">CJ199_06325</name>
</gene>
<dbReference type="EMBL" id="PNHK01000002">
    <property type="protein sequence ID" value="PMD05621.1"/>
    <property type="molecule type" value="Genomic_DNA"/>
</dbReference>
<accession>A0A2N6VN99</accession>
<reference evidence="2 3" key="1">
    <citation type="submission" date="2017-09" db="EMBL/GenBank/DDBJ databases">
        <title>Bacterial strain isolated from the female urinary microbiota.</title>
        <authorList>
            <person name="Thomas-White K."/>
            <person name="Kumar N."/>
            <person name="Forster S."/>
            <person name="Putonti C."/>
            <person name="Lawley T."/>
            <person name="Wolfe A.J."/>
        </authorList>
    </citation>
    <scope>NUCLEOTIDE SEQUENCE [LARGE SCALE GENOMIC DNA]</scope>
    <source>
        <strain evidence="2 3">UMB1301</strain>
    </source>
</reference>
<evidence type="ECO:0000313" key="2">
    <source>
        <dbReference type="EMBL" id="PMD05621.1"/>
    </source>
</evidence>
<dbReference type="Proteomes" id="UP000235598">
    <property type="component" value="Unassembled WGS sequence"/>
</dbReference>
<organism evidence="2 3">
    <name type="scientific">Brevibacterium paucivorans</name>
    <dbReference type="NCBI Taxonomy" id="170994"/>
    <lineage>
        <taxon>Bacteria</taxon>
        <taxon>Bacillati</taxon>
        <taxon>Actinomycetota</taxon>
        <taxon>Actinomycetes</taxon>
        <taxon>Micrococcales</taxon>
        <taxon>Brevibacteriaceae</taxon>
        <taxon>Brevibacterium</taxon>
    </lineage>
</organism>
<sequence length="221" mass="24685">MRLKKIQARLEESQTNGTLVQITREGVEMWPLVGVVAGFDKWVLVATVNRQLQAQGFDAVRLRDITRVDPPLTEPLIQRVAEKTGKELVRQPAHKLELGSTKALARTVIDAKAFVGLFTYSHGTGHEIDAYSGRIGEIRNRIVAFDRISANGSWDPSPLSLPMAEIARFGFDSVRQRTFQLFGKDYPGGPHQPMDTSATLPQYDDVRPEGREDDFLGSLLR</sequence>
<dbReference type="OrthoDB" id="7190385at2"/>
<feature type="compositionally biased region" description="Basic and acidic residues" evidence="1">
    <location>
        <begin position="204"/>
        <end position="214"/>
    </location>
</feature>
<protein>
    <submittedName>
        <fullName evidence="2">Uncharacterized protein</fullName>
    </submittedName>
</protein>
<comment type="caution">
    <text evidence="2">The sequence shown here is derived from an EMBL/GenBank/DDBJ whole genome shotgun (WGS) entry which is preliminary data.</text>
</comment>
<evidence type="ECO:0000313" key="3">
    <source>
        <dbReference type="Proteomes" id="UP000235598"/>
    </source>
</evidence>